<dbReference type="CDD" id="cd04301">
    <property type="entry name" value="NAT_SF"/>
    <property type="match status" value="1"/>
</dbReference>
<protein>
    <submittedName>
        <fullName evidence="4">GNAT family N-acetyltransferase</fullName>
    </submittedName>
</protein>
<dbReference type="PANTHER" id="PTHR10908">
    <property type="entry name" value="SEROTONIN N-ACETYLTRANSFERASE"/>
    <property type="match status" value="1"/>
</dbReference>
<dbReference type="Gene3D" id="3.40.630.30">
    <property type="match status" value="1"/>
</dbReference>
<accession>A0A9D2N4H3</accession>
<dbReference type="Proteomes" id="UP000823893">
    <property type="component" value="Unassembled WGS sequence"/>
</dbReference>
<dbReference type="EMBL" id="DWWV01000099">
    <property type="protein sequence ID" value="HJC10701.1"/>
    <property type="molecule type" value="Genomic_DNA"/>
</dbReference>
<keyword evidence="2" id="KW-0012">Acyltransferase</keyword>
<evidence type="ECO:0000313" key="5">
    <source>
        <dbReference type="Proteomes" id="UP000823893"/>
    </source>
</evidence>
<dbReference type="PROSITE" id="PS51186">
    <property type="entry name" value="GNAT"/>
    <property type="match status" value="1"/>
</dbReference>
<feature type="domain" description="N-acetyltransferase" evidence="3">
    <location>
        <begin position="4"/>
        <end position="162"/>
    </location>
</feature>
<dbReference type="AlphaFoldDB" id="A0A9D2N4H3"/>
<proteinExistence type="predicted"/>
<evidence type="ECO:0000256" key="2">
    <source>
        <dbReference type="ARBA" id="ARBA00023315"/>
    </source>
</evidence>
<dbReference type="InterPro" id="IPR000182">
    <property type="entry name" value="GNAT_dom"/>
</dbReference>
<organism evidence="4 5">
    <name type="scientific">Candidatus Blautia merdigallinarum</name>
    <dbReference type="NCBI Taxonomy" id="2838495"/>
    <lineage>
        <taxon>Bacteria</taxon>
        <taxon>Bacillati</taxon>
        <taxon>Bacillota</taxon>
        <taxon>Clostridia</taxon>
        <taxon>Lachnospirales</taxon>
        <taxon>Lachnospiraceae</taxon>
        <taxon>Blautia</taxon>
    </lineage>
</organism>
<sequence length="163" mass="18140">MTDVVIRMAKPQEAQLLAEIEGICFPPLEAASPAQIEERMKAFPENFVVAEAEGQPIGFINGGTTDKPCLPDEMYHDVSLHNSQGAYQTVFGLNVLPAYRHQGIAGKLVEYFADLARKRGKKGVILTCKERLIGFYESHGFQCFGVADSSHGGARWYEMRRIF</sequence>
<evidence type="ECO:0000256" key="1">
    <source>
        <dbReference type="ARBA" id="ARBA00022679"/>
    </source>
</evidence>
<dbReference type="SUPFAM" id="SSF55729">
    <property type="entry name" value="Acyl-CoA N-acyltransferases (Nat)"/>
    <property type="match status" value="1"/>
</dbReference>
<dbReference type="InterPro" id="IPR051635">
    <property type="entry name" value="SNAT-like"/>
</dbReference>
<dbReference type="GO" id="GO:0008080">
    <property type="term" value="F:N-acetyltransferase activity"/>
    <property type="evidence" value="ECO:0007669"/>
    <property type="project" value="UniProtKB-ARBA"/>
</dbReference>
<reference evidence="4" key="1">
    <citation type="journal article" date="2021" name="PeerJ">
        <title>Extensive microbial diversity within the chicken gut microbiome revealed by metagenomics and culture.</title>
        <authorList>
            <person name="Gilroy R."/>
            <person name="Ravi A."/>
            <person name="Getino M."/>
            <person name="Pursley I."/>
            <person name="Horton D.L."/>
            <person name="Alikhan N.F."/>
            <person name="Baker D."/>
            <person name="Gharbi K."/>
            <person name="Hall N."/>
            <person name="Watson M."/>
            <person name="Adriaenssens E.M."/>
            <person name="Foster-Nyarko E."/>
            <person name="Jarju S."/>
            <person name="Secka A."/>
            <person name="Antonio M."/>
            <person name="Oren A."/>
            <person name="Chaudhuri R.R."/>
            <person name="La Ragione R."/>
            <person name="Hildebrand F."/>
            <person name="Pallen M.J."/>
        </authorList>
    </citation>
    <scope>NUCLEOTIDE SEQUENCE</scope>
    <source>
        <strain evidence="4">ChiSxjej6B18-287</strain>
    </source>
</reference>
<evidence type="ECO:0000313" key="4">
    <source>
        <dbReference type="EMBL" id="HJC10701.1"/>
    </source>
</evidence>
<dbReference type="InterPro" id="IPR016181">
    <property type="entry name" value="Acyl_CoA_acyltransferase"/>
</dbReference>
<gene>
    <name evidence="4" type="ORF">H9935_07765</name>
</gene>
<comment type="caution">
    <text evidence="4">The sequence shown here is derived from an EMBL/GenBank/DDBJ whole genome shotgun (WGS) entry which is preliminary data.</text>
</comment>
<dbReference type="Pfam" id="PF00583">
    <property type="entry name" value="Acetyltransf_1"/>
    <property type="match status" value="1"/>
</dbReference>
<reference evidence="4" key="2">
    <citation type="submission" date="2021-04" db="EMBL/GenBank/DDBJ databases">
        <authorList>
            <person name="Gilroy R."/>
        </authorList>
    </citation>
    <scope>NUCLEOTIDE SEQUENCE</scope>
    <source>
        <strain evidence="4">ChiSxjej6B18-287</strain>
    </source>
</reference>
<name>A0A9D2N4H3_9FIRM</name>
<evidence type="ECO:0000259" key="3">
    <source>
        <dbReference type="PROSITE" id="PS51186"/>
    </source>
</evidence>
<keyword evidence="1" id="KW-0808">Transferase</keyword>
<dbReference type="PANTHER" id="PTHR10908:SF0">
    <property type="entry name" value="SEROTONIN N-ACETYLTRANSFERASE"/>
    <property type="match status" value="1"/>
</dbReference>